<evidence type="ECO:0000313" key="2">
    <source>
        <dbReference type="Proteomes" id="UP000799755"/>
    </source>
</evidence>
<comment type="caution">
    <text evidence="1">The sequence shown here is derived from an EMBL/GenBank/DDBJ whole genome shotgun (WGS) entry which is preliminary data.</text>
</comment>
<sequence length="529" mass="60304">MLLDVKYTPTTGIFGLAALWLVWRLWTFTIHPRLNKNLPKLIPYHVPFESTDNPLWFGHIVGFFRDGNTLVTRSRLRYASNREPFNIVLAGQNTYIITSAKDTTAVFRNIADLTFDAYVRDMMLRLGASQAGFQVMWTKPSPEFVEARAAQNGFPNPNFKPLIHACEDMFKVQLHPGPEMEVLRSRLIANILERLSWDGAPDAAILDQMGKGNVRTVSLSHWIKHSMLEAATKSFFGEAIFRVEPALLETFSSFDSNSWKFTYHLPRLFANQVYLDKEKLTSAFIRYAEMPLHERSDACWMVRTLETEMRAVGTGDKDIGAYFLMLFWPIQGNPWKVAFWFMAYLLYNPGIKQRIAAELYHLMESQPPLSPIELCKGLNACPLLTASYHETLRLTSSTITVRDVVNDCVIGEKLLQRGSRVLISYRQMFLDKSVFGTDVHSFRPERFLDNPGLAKDPSFRPFGGGLTYCPGRFLAQNEICTVVAILVAKFIWELRDPSAAFPEMDERKPGLGIMFPAEDADVLVNVRCR</sequence>
<keyword evidence="2" id="KW-1185">Reference proteome</keyword>
<organism evidence="1 2">
    <name type="scientific">Lindgomyces ingoldianus</name>
    <dbReference type="NCBI Taxonomy" id="673940"/>
    <lineage>
        <taxon>Eukaryota</taxon>
        <taxon>Fungi</taxon>
        <taxon>Dikarya</taxon>
        <taxon>Ascomycota</taxon>
        <taxon>Pezizomycotina</taxon>
        <taxon>Dothideomycetes</taxon>
        <taxon>Pleosporomycetidae</taxon>
        <taxon>Pleosporales</taxon>
        <taxon>Lindgomycetaceae</taxon>
        <taxon>Lindgomyces</taxon>
    </lineage>
</organism>
<dbReference type="EMBL" id="MU003492">
    <property type="protein sequence ID" value="KAF2478396.1"/>
    <property type="molecule type" value="Genomic_DNA"/>
</dbReference>
<dbReference type="Proteomes" id="UP000799755">
    <property type="component" value="Unassembled WGS sequence"/>
</dbReference>
<evidence type="ECO:0000313" key="1">
    <source>
        <dbReference type="EMBL" id="KAF2478396.1"/>
    </source>
</evidence>
<proteinExistence type="predicted"/>
<accession>A0ACB6RGP9</accession>
<protein>
    <submittedName>
        <fullName evidence="1">Cytochrome P450</fullName>
    </submittedName>
</protein>
<reference evidence="1" key="1">
    <citation type="journal article" date="2020" name="Stud. Mycol.">
        <title>101 Dothideomycetes genomes: a test case for predicting lifestyles and emergence of pathogens.</title>
        <authorList>
            <person name="Haridas S."/>
            <person name="Albert R."/>
            <person name="Binder M."/>
            <person name="Bloem J."/>
            <person name="Labutti K."/>
            <person name="Salamov A."/>
            <person name="Andreopoulos B."/>
            <person name="Baker S."/>
            <person name="Barry K."/>
            <person name="Bills G."/>
            <person name="Bluhm B."/>
            <person name="Cannon C."/>
            <person name="Castanera R."/>
            <person name="Culley D."/>
            <person name="Daum C."/>
            <person name="Ezra D."/>
            <person name="Gonzalez J."/>
            <person name="Henrissat B."/>
            <person name="Kuo A."/>
            <person name="Liang C."/>
            <person name="Lipzen A."/>
            <person name="Lutzoni F."/>
            <person name="Magnuson J."/>
            <person name="Mondo S."/>
            <person name="Nolan M."/>
            <person name="Ohm R."/>
            <person name="Pangilinan J."/>
            <person name="Park H.-J."/>
            <person name="Ramirez L."/>
            <person name="Alfaro M."/>
            <person name="Sun H."/>
            <person name="Tritt A."/>
            <person name="Yoshinaga Y."/>
            <person name="Zwiers L.-H."/>
            <person name="Turgeon B."/>
            <person name="Goodwin S."/>
            <person name="Spatafora J."/>
            <person name="Crous P."/>
            <person name="Grigoriev I."/>
        </authorList>
    </citation>
    <scope>NUCLEOTIDE SEQUENCE</scope>
    <source>
        <strain evidence="1">ATCC 200398</strain>
    </source>
</reference>
<gene>
    <name evidence="1" type="ORF">BDR25DRAFT_365645</name>
</gene>
<name>A0ACB6RGP9_9PLEO</name>